<dbReference type="AlphaFoldDB" id="A0AA45L7A1"/>
<feature type="domain" description="SPW repeat-containing integral membrane" evidence="2">
    <location>
        <begin position="29"/>
        <end position="128"/>
    </location>
</feature>
<evidence type="ECO:0000313" key="4">
    <source>
        <dbReference type="Proteomes" id="UP000677152"/>
    </source>
</evidence>
<gene>
    <name evidence="3" type="ORF">KCV87_00280</name>
</gene>
<accession>A0AA45L7A1</accession>
<reference evidence="3" key="1">
    <citation type="submission" date="2021-04" db="EMBL/GenBank/DDBJ databases">
        <title>Genomic sequence of Actinosynnema pretiosum subsp. pretiosum ATCC 31280 (C-14919).</title>
        <authorList>
            <person name="Bai L."/>
            <person name="Wang X."/>
            <person name="Xiao Y."/>
        </authorList>
    </citation>
    <scope>NUCLEOTIDE SEQUENCE</scope>
    <source>
        <strain evidence="3">ATCC 31280</strain>
    </source>
</reference>
<feature type="transmembrane region" description="Helical" evidence="1">
    <location>
        <begin position="83"/>
        <end position="102"/>
    </location>
</feature>
<dbReference type="InterPro" id="IPR005530">
    <property type="entry name" value="SPW"/>
</dbReference>
<protein>
    <submittedName>
        <fullName evidence="3">SPW repeat protein</fullName>
    </submittedName>
</protein>
<keyword evidence="1" id="KW-0812">Transmembrane</keyword>
<evidence type="ECO:0000313" key="3">
    <source>
        <dbReference type="EMBL" id="QUF04626.1"/>
    </source>
</evidence>
<name>A0AA45L7A1_9PSEU</name>
<proteinExistence type="predicted"/>
<organism evidence="3 4">
    <name type="scientific">Actinosynnema pretiosum subsp. pretiosum</name>
    <dbReference type="NCBI Taxonomy" id="103721"/>
    <lineage>
        <taxon>Bacteria</taxon>
        <taxon>Bacillati</taxon>
        <taxon>Actinomycetota</taxon>
        <taxon>Actinomycetes</taxon>
        <taxon>Pseudonocardiales</taxon>
        <taxon>Pseudonocardiaceae</taxon>
        <taxon>Actinosynnema</taxon>
    </lineage>
</organism>
<evidence type="ECO:0000259" key="2">
    <source>
        <dbReference type="Pfam" id="PF03779"/>
    </source>
</evidence>
<feature type="transmembrane region" description="Helical" evidence="1">
    <location>
        <begin position="27"/>
        <end position="47"/>
    </location>
</feature>
<dbReference type="EMBL" id="CP073249">
    <property type="protein sequence ID" value="QUF04626.1"/>
    <property type="molecule type" value="Genomic_DNA"/>
</dbReference>
<evidence type="ECO:0000256" key="1">
    <source>
        <dbReference type="SAM" id="Phobius"/>
    </source>
</evidence>
<feature type="transmembrane region" description="Helical" evidence="1">
    <location>
        <begin position="114"/>
        <end position="135"/>
    </location>
</feature>
<feature type="transmembrane region" description="Helical" evidence="1">
    <location>
        <begin position="59"/>
        <end position="77"/>
    </location>
</feature>
<dbReference type="Proteomes" id="UP000677152">
    <property type="component" value="Chromosome"/>
</dbReference>
<keyword evidence="1" id="KW-1133">Transmembrane helix</keyword>
<keyword evidence="1" id="KW-0472">Membrane</keyword>
<dbReference type="Pfam" id="PF03779">
    <property type="entry name" value="SPW"/>
    <property type="match status" value="1"/>
</dbReference>
<sequence>MEPIGSIPLPAAVPTPEHASAPLGAKFAVAAFGLGLWLITSPFLLGFGVTSTRLGGWNNAMLVGAVVLVVALGGMMAPADTPWFGHVLALLGAWVAVCPLVLGYHEKIDPARALLNHAVSGAALLAVGVGAVLAMRRRR</sequence>